<dbReference type="AlphaFoldDB" id="A0A161HZT3"/>
<sequence length="33" mass="3733">MRIINAATGEILRELTIDLTRDYQPRGTTPTDT</sequence>
<dbReference type="PATRIC" id="fig|1300344.3.peg.710"/>
<organism evidence="1 2">
    <name type="scientific">Isoptericola dokdonensis DS-3</name>
    <dbReference type="NCBI Taxonomy" id="1300344"/>
    <lineage>
        <taxon>Bacteria</taxon>
        <taxon>Bacillati</taxon>
        <taxon>Actinomycetota</taxon>
        <taxon>Actinomycetes</taxon>
        <taxon>Micrococcales</taxon>
        <taxon>Promicromonosporaceae</taxon>
        <taxon>Isoptericola</taxon>
    </lineage>
</organism>
<dbReference type="Proteomes" id="UP000076794">
    <property type="component" value="Chromosome"/>
</dbReference>
<evidence type="ECO:0000313" key="2">
    <source>
        <dbReference type="Proteomes" id="UP000076794"/>
    </source>
</evidence>
<name>A0A161HZT3_9MICO</name>
<accession>A0A161HZT3</accession>
<evidence type="ECO:0000313" key="1">
    <source>
        <dbReference type="EMBL" id="ANC30285.1"/>
    </source>
</evidence>
<keyword evidence="2" id="KW-1185">Reference proteome</keyword>
<gene>
    <name evidence="1" type="ORF">I598_0707</name>
</gene>
<dbReference type="EMBL" id="CP014209">
    <property type="protein sequence ID" value="ANC30285.1"/>
    <property type="molecule type" value="Genomic_DNA"/>
</dbReference>
<proteinExistence type="predicted"/>
<dbReference type="KEGG" id="ido:I598_0707"/>
<reference evidence="1 2" key="1">
    <citation type="submission" date="2016-01" db="EMBL/GenBank/DDBJ databases">
        <title>Complete genome sequence of a soil Actinobacterium, Isoptericola dokdonensis DS-3.</title>
        <authorList>
            <person name="Kwon S.-K."/>
            <person name="Kim J.F."/>
        </authorList>
    </citation>
    <scope>NUCLEOTIDE SEQUENCE [LARGE SCALE GENOMIC DNA]</scope>
    <source>
        <strain evidence="1 2">DS-3</strain>
    </source>
</reference>
<protein>
    <submittedName>
        <fullName evidence="1">Uncharacterized protein</fullName>
    </submittedName>
</protein>